<dbReference type="InterPro" id="IPR037523">
    <property type="entry name" value="VOC_core"/>
</dbReference>
<protein>
    <submittedName>
        <fullName evidence="3">VOC family protein</fullName>
    </submittedName>
</protein>
<dbReference type="EMBL" id="JBHMCF010000003">
    <property type="protein sequence ID" value="MFB9468544.1"/>
    <property type="molecule type" value="Genomic_DNA"/>
</dbReference>
<dbReference type="Gene3D" id="3.10.180.10">
    <property type="entry name" value="2,3-Dihydroxybiphenyl 1,2-Dioxygenase, domain 1"/>
    <property type="match status" value="1"/>
</dbReference>
<dbReference type="InterPro" id="IPR051785">
    <property type="entry name" value="MMCE/EMCE_epimerase"/>
</dbReference>
<sequence>MILGIDHIGLATPEPLRTGAFLETLGLSPVDGGVADDYGVTCEFWRLPGQGPDIELVSPARPNSAIEGRLAGQGPGLYHVAFVVDDVEAELSRLRGSGLSPVDASPCRGARPGMTVAFMYVPRPAAFLVELVAYQESAERRV</sequence>
<dbReference type="RefSeq" id="WP_345397003.1">
    <property type="nucleotide sequence ID" value="NZ_BAAAXS010000001.1"/>
</dbReference>
<dbReference type="PANTHER" id="PTHR43048:SF3">
    <property type="entry name" value="METHYLMALONYL-COA EPIMERASE, MITOCHONDRIAL"/>
    <property type="match status" value="1"/>
</dbReference>
<reference evidence="3 4" key="1">
    <citation type="submission" date="2024-09" db="EMBL/GenBank/DDBJ databases">
        <authorList>
            <person name="Sun Q."/>
            <person name="Mori K."/>
        </authorList>
    </citation>
    <scope>NUCLEOTIDE SEQUENCE [LARGE SCALE GENOMIC DNA]</scope>
    <source>
        <strain evidence="3 4">JCM 3324</strain>
    </source>
</reference>
<gene>
    <name evidence="3" type="ORF">ACFFR3_03455</name>
</gene>
<keyword evidence="4" id="KW-1185">Reference proteome</keyword>
<dbReference type="InterPro" id="IPR029068">
    <property type="entry name" value="Glyas_Bleomycin-R_OHBP_Dase"/>
</dbReference>
<dbReference type="PANTHER" id="PTHR43048">
    <property type="entry name" value="METHYLMALONYL-COA EPIMERASE"/>
    <property type="match status" value="1"/>
</dbReference>
<proteinExistence type="predicted"/>
<comment type="caution">
    <text evidence="3">The sequence shown here is derived from an EMBL/GenBank/DDBJ whole genome shotgun (WGS) entry which is preliminary data.</text>
</comment>
<keyword evidence="1" id="KW-0479">Metal-binding</keyword>
<evidence type="ECO:0000256" key="1">
    <source>
        <dbReference type="ARBA" id="ARBA00022723"/>
    </source>
</evidence>
<feature type="domain" description="VOC" evidence="2">
    <location>
        <begin position="4"/>
        <end position="134"/>
    </location>
</feature>
<accession>A0ABV5NE42</accession>
<dbReference type="Proteomes" id="UP001589568">
    <property type="component" value="Unassembled WGS sequence"/>
</dbReference>
<dbReference type="PROSITE" id="PS51819">
    <property type="entry name" value="VOC"/>
    <property type="match status" value="1"/>
</dbReference>
<name>A0ABV5NE42_9ACTN</name>
<evidence type="ECO:0000259" key="2">
    <source>
        <dbReference type="PROSITE" id="PS51819"/>
    </source>
</evidence>
<evidence type="ECO:0000313" key="4">
    <source>
        <dbReference type="Proteomes" id="UP001589568"/>
    </source>
</evidence>
<dbReference type="SUPFAM" id="SSF54593">
    <property type="entry name" value="Glyoxalase/Bleomycin resistance protein/Dihydroxybiphenyl dioxygenase"/>
    <property type="match status" value="1"/>
</dbReference>
<dbReference type="Pfam" id="PF13669">
    <property type="entry name" value="Glyoxalase_4"/>
    <property type="match status" value="1"/>
</dbReference>
<organism evidence="3 4">
    <name type="scientific">Nonomuraea salmonea</name>
    <dbReference type="NCBI Taxonomy" id="46181"/>
    <lineage>
        <taxon>Bacteria</taxon>
        <taxon>Bacillati</taxon>
        <taxon>Actinomycetota</taxon>
        <taxon>Actinomycetes</taxon>
        <taxon>Streptosporangiales</taxon>
        <taxon>Streptosporangiaceae</taxon>
        <taxon>Nonomuraea</taxon>
    </lineage>
</organism>
<evidence type="ECO:0000313" key="3">
    <source>
        <dbReference type="EMBL" id="MFB9468544.1"/>
    </source>
</evidence>